<dbReference type="Proteomes" id="UP000403266">
    <property type="component" value="Unassembled WGS sequence"/>
</dbReference>
<proteinExistence type="inferred from homology"/>
<dbReference type="InterPro" id="IPR042100">
    <property type="entry name" value="Bug_dom1"/>
</dbReference>
<comment type="similarity">
    <text evidence="1">Belongs to the UPF0065 (bug) family.</text>
</comment>
<name>A0A5N7MSD8_9HYPH</name>
<dbReference type="Pfam" id="PF03401">
    <property type="entry name" value="TctC"/>
    <property type="match status" value="1"/>
</dbReference>
<dbReference type="CDD" id="cd07012">
    <property type="entry name" value="PBP2_Bug_TTT"/>
    <property type="match status" value="1"/>
</dbReference>
<dbReference type="PIRSF" id="PIRSF017082">
    <property type="entry name" value="YflP"/>
    <property type="match status" value="1"/>
</dbReference>
<dbReference type="PANTHER" id="PTHR42928">
    <property type="entry name" value="TRICARBOXYLATE-BINDING PROTEIN"/>
    <property type="match status" value="1"/>
</dbReference>
<gene>
    <name evidence="2" type="ORF">FS320_33875</name>
</gene>
<dbReference type="PANTHER" id="PTHR42928:SF5">
    <property type="entry name" value="BLR1237 PROTEIN"/>
    <property type="match status" value="1"/>
</dbReference>
<comment type="caution">
    <text evidence="2">The sequence shown here is derived from an EMBL/GenBank/DDBJ whole genome shotgun (WGS) entry which is preliminary data.</text>
</comment>
<evidence type="ECO:0000313" key="2">
    <source>
        <dbReference type="EMBL" id="MPR29921.1"/>
    </source>
</evidence>
<reference evidence="2 3" key="1">
    <citation type="journal article" date="2019" name="Syst. Appl. Microbiol.">
        <title>Microvirga tunisiensis sp. nov., a root nodule symbiotic bacterium isolated from Lupinus micranthus and L. luteus grown in Northern Tunisia.</title>
        <authorList>
            <person name="Msaddak A."/>
            <person name="Rejili M."/>
            <person name="Duran D."/>
            <person name="Mars M."/>
            <person name="Palacios J.M."/>
            <person name="Ruiz-Argueso T."/>
            <person name="Rey L."/>
            <person name="Imperial J."/>
        </authorList>
    </citation>
    <scope>NUCLEOTIDE SEQUENCE [LARGE SCALE GENOMIC DNA]</scope>
    <source>
        <strain evidence="2 3">Lmie10</strain>
    </source>
</reference>
<keyword evidence="3" id="KW-1185">Reference proteome</keyword>
<sequence>MVKTVPDSAHALRQVSRKRTVGGLRKLAQCLLSVGVLAFAGSAYAQEWKPTKPIRLVVPYGPGGSSDIIARVMAAEMSKGLGQQVVVENKAGASGVIAMQDVAGAAPDGHTMVLGHVGTLAVNPTMLPKIPYDSDRDFAPVTLLAKVPVIFVVNSDVPAKDLKEFVALAKSKPGELNYGSAGNGSAGHLAFEQLKLATQIDVTHIPYKGTGAQMTDLLAGRTEAASAGLPPFLPHLKSGKLRALAVGTSERIPLLPDLPTVAELGYPGFESSQWFGLLVPAKTPEAAIKRLNEEAVKALASTSVRERLLEDASIPVGSSPSEFATFIGSERARWGEIVRKADLKAE</sequence>
<organism evidence="2 3">
    <name type="scientific">Microvirga tunisiensis</name>
    <dbReference type="NCBI Taxonomy" id="2108360"/>
    <lineage>
        <taxon>Bacteria</taxon>
        <taxon>Pseudomonadati</taxon>
        <taxon>Pseudomonadota</taxon>
        <taxon>Alphaproteobacteria</taxon>
        <taxon>Hyphomicrobiales</taxon>
        <taxon>Methylobacteriaceae</taxon>
        <taxon>Microvirga</taxon>
    </lineage>
</organism>
<dbReference type="Gene3D" id="3.40.190.10">
    <property type="entry name" value="Periplasmic binding protein-like II"/>
    <property type="match status" value="1"/>
</dbReference>
<dbReference type="SUPFAM" id="SSF53850">
    <property type="entry name" value="Periplasmic binding protein-like II"/>
    <property type="match status" value="1"/>
</dbReference>
<evidence type="ECO:0000313" key="3">
    <source>
        <dbReference type="Proteomes" id="UP000403266"/>
    </source>
</evidence>
<protein>
    <submittedName>
        <fullName evidence="2">Tripartite tricarboxylate transporter substrate binding protein</fullName>
    </submittedName>
</protein>
<dbReference type="RefSeq" id="WP_152716793.1">
    <property type="nucleotide sequence ID" value="NZ_VOSJ01000308.1"/>
</dbReference>
<evidence type="ECO:0000256" key="1">
    <source>
        <dbReference type="ARBA" id="ARBA00006987"/>
    </source>
</evidence>
<accession>A0A5N7MSD8</accession>
<dbReference type="InterPro" id="IPR005064">
    <property type="entry name" value="BUG"/>
</dbReference>
<dbReference type="OrthoDB" id="7246401at2"/>
<dbReference type="AlphaFoldDB" id="A0A5N7MSD8"/>
<dbReference type="Gene3D" id="3.40.190.150">
    <property type="entry name" value="Bordetella uptake gene, domain 1"/>
    <property type="match status" value="1"/>
</dbReference>
<dbReference type="EMBL" id="VOSK01000285">
    <property type="protein sequence ID" value="MPR29921.1"/>
    <property type="molecule type" value="Genomic_DNA"/>
</dbReference>